<evidence type="ECO:0000313" key="2">
    <source>
        <dbReference type="EMBL" id="WQD76014.1"/>
    </source>
</evidence>
<dbReference type="PANTHER" id="PTHR30289:SF1">
    <property type="entry name" value="PEBP (PHOSPHATIDYLETHANOLAMINE-BINDING PROTEIN) FAMILY PROTEIN"/>
    <property type="match status" value="1"/>
</dbReference>
<dbReference type="Gene3D" id="3.90.280.10">
    <property type="entry name" value="PEBP-like"/>
    <property type="match status" value="1"/>
</dbReference>
<dbReference type="InterPro" id="IPR008914">
    <property type="entry name" value="PEBP"/>
</dbReference>
<sequence>MRCPDVSMASFPVRIARHTLLAAGLALMGAAAPPLHAADAFTVTSTDLQDGGKVSNQQVYDQDDCKGANRSPQLSWRNVPPGTRSFAITMFDPDAPGRGWWHWAVAGVPADIDHLPANASASGYLRKLGAVEARNDYDTDGYGGPCPPPGKPHHYVVSVYALDTTNLRLATGRPAIMFDHEIGTATLGVAKMTVTYGR</sequence>
<evidence type="ECO:0000256" key="1">
    <source>
        <dbReference type="SAM" id="SignalP"/>
    </source>
</evidence>
<dbReference type="GO" id="GO:0004860">
    <property type="term" value="F:protein kinase inhibitor activity"/>
    <property type="evidence" value="ECO:0007669"/>
    <property type="project" value="UniProtKB-KW"/>
</dbReference>
<dbReference type="SUPFAM" id="SSF49777">
    <property type="entry name" value="PEBP-like"/>
    <property type="match status" value="1"/>
</dbReference>
<evidence type="ECO:0000313" key="3">
    <source>
        <dbReference type="Proteomes" id="UP001325479"/>
    </source>
</evidence>
<dbReference type="CDD" id="cd00865">
    <property type="entry name" value="PEBP_bact_arch"/>
    <property type="match status" value="1"/>
</dbReference>
<dbReference type="NCBIfam" id="TIGR00481">
    <property type="entry name" value="YbhB/YbcL family Raf kinase inhibitor-like protein"/>
    <property type="match status" value="1"/>
</dbReference>
<keyword evidence="3" id="KW-1185">Reference proteome</keyword>
<protein>
    <submittedName>
        <fullName evidence="2">YbhB/YbcL family Raf kinase inhibitor-like protein</fullName>
    </submittedName>
</protein>
<accession>A0ABZ0WF82</accession>
<dbReference type="PANTHER" id="PTHR30289">
    <property type="entry name" value="UNCHARACTERIZED PROTEIN YBCL-RELATED"/>
    <property type="match status" value="1"/>
</dbReference>
<dbReference type="InterPro" id="IPR005247">
    <property type="entry name" value="YbhB_YbcL/LppC-like"/>
</dbReference>
<feature type="signal peptide" evidence="1">
    <location>
        <begin position="1"/>
        <end position="37"/>
    </location>
</feature>
<dbReference type="EMBL" id="CP139965">
    <property type="protein sequence ID" value="WQD76014.1"/>
    <property type="molecule type" value="Genomic_DNA"/>
</dbReference>
<dbReference type="InterPro" id="IPR036610">
    <property type="entry name" value="PEBP-like_sf"/>
</dbReference>
<name>A0ABZ0WF82_9BURK</name>
<gene>
    <name evidence="2" type="ORF">U0042_18050</name>
</gene>
<dbReference type="Proteomes" id="UP001325479">
    <property type="component" value="Chromosome"/>
</dbReference>
<reference evidence="2 3" key="1">
    <citation type="submission" date="2023-12" db="EMBL/GenBank/DDBJ databases">
        <title>Genome sequencing and assembly of bacterial species from a model synthetic community.</title>
        <authorList>
            <person name="Hogle S.L."/>
        </authorList>
    </citation>
    <scope>NUCLEOTIDE SEQUENCE [LARGE SCALE GENOMIC DNA]</scope>
    <source>
        <strain evidence="2 3">HAMBI 2494</strain>
    </source>
</reference>
<dbReference type="Pfam" id="PF01161">
    <property type="entry name" value="PBP"/>
    <property type="match status" value="1"/>
</dbReference>
<feature type="chain" id="PRO_5046881729" evidence="1">
    <location>
        <begin position="38"/>
        <end position="198"/>
    </location>
</feature>
<keyword evidence="2" id="KW-0649">Protein kinase inhibitor</keyword>
<keyword evidence="1" id="KW-0732">Signal</keyword>
<organism evidence="2 3">
    <name type="scientific">Paraburkholderia kururiensis</name>
    <dbReference type="NCBI Taxonomy" id="984307"/>
    <lineage>
        <taxon>Bacteria</taxon>
        <taxon>Pseudomonadati</taxon>
        <taxon>Pseudomonadota</taxon>
        <taxon>Betaproteobacteria</taxon>
        <taxon>Burkholderiales</taxon>
        <taxon>Burkholderiaceae</taxon>
        <taxon>Paraburkholderia</taxon>
    </lineage>
</organism>
<dbReference type="RefSeq" id="WP_114814989.1">
    <property type="nucleotide sequence ID" value="NZ_CP139965.1"/>
</dbReference>
<proteinExistence type="predicted"/>